<dbReference type="PRINTS" id="PR00301">
    <property type="entry name" value="HEATSHOCK70"/>
</dbReference>
<dbReference type="OrthoDB" id="2401965at2759"/>
<dbReference type="AlphaFoldDB" id="W7TN00"/>
<feature type="compositionally biased region" description="Basic and acidic residues" evidence="3">
    <location>
        <begin position="149"/>
        <end position="175"/>
    </location>
</feature>
<keyword evidence="2" id="KW-0067">ATP-binding</keyword>
<evidence type="ECO:0000256" key="1">
    <source>
        <dbReference type="ARBA" id="ARBA00022741"/>
    </source>
</evidence>
<feature type="region of interest" description="Disordered" evidence="3">
    <location>
        <begin position="346"/>
        <end position="368"/>
    </location>
</feature>
<dbReference type="PANTHER" id="PTHR19375">
    <property type="entry name" value="HEAT SHOCK PROTEIN 70KDA"/>
    <property type="match status" value="1"/>
</dbReference>
<dbReference type="GO" id="GO:0140662">
    <property type="term" value="F:ATP-dependent protein folding chaperone"/>
    <property type="evidence" value="ECO:0007669"/>
    <property type="project" value="InterPro"/>
</dbReference>
<evidence type="ECO:0000313" key="4">
    <source>
        <dbReference type="EMBL" id="EWM21791.1"/>
    </source>
</evidence>
<reference evidence="4 5" key="1">
    <citation type="journal article" date="2014" name="Mol. Plant">
        <title>Chromosome Scale Genome Assembly and Transcriptome Profiling of Nannochloropsis gaditana in Nitrogen Depletion.</title>
        <authorList>
            <person name="Corteggiani Carpinelli E."/>
            <person name="Telatin A."/>
            <person name="Vitulo N."/>
            <person name="Forcato C."/>
            <person name="D'Angelo M."/>
            <person name="Schiavon R."/>
            <person name="Vezzi A."/>
            <person name="Giacometti G.M."/>
            <person name="Morosinotto T."/>
            <person name="Valle G."/>
        </authorList>
    </citation>
    <scope>NUCLEOTIDE SEQUENCE [LARGE SCALE GENOMIC DNA]</scope>
    <source>
        <strain evidence="4 5">B-31</strain>
    </source>
</reference>
<dbReference type="FunFam" id="3.90.640.10:FF:000003">
    <property type="entry name" value="Molecular chaperone DnaK"/>
    <property type="match status" value="1"/>
</dbReference>
<accession>W7TN00</accession>
<organism evidence="4 5">
    <name type="scientific">Nannochloropsis gaditana</name>
    <dbReference type="NCBI Taxonomy" id="72520"/>
    <lineage>
        <taxon>Eukaryota</taxon>
        <taxon>Sar</taxon>
        <taxon>Stramenopiles</taxon>
        <taxon>Ochrophyta</taxon>
        <taxon>Eustigmatophyceae</taxon>
        <taxon>Eustigmatales</taxon>
        <taxon>Monodopsidaceae</taxon>
        <taxon>Nannochloropsis</taxon>
    </lineage>
</organism>
<dbReference type="Gene3D" id="3.30.30.30">
    <property type="match status" value="1"/>
</dbReference>
<feature type="region of interest" description="Disordered" evidence="3">
    <location>
        <begin position="261"/>
        <end position="288"/>
    </location>
</feature>
<dbReference type="EMBL" id="AZIL01002361">
    <property type="protein sequence ID" value="EWM21791.1"/>
    <property type="molecule type" value="Genomic_DNA"/>
</dbReference>
<feature type="compositionally biased region" description="Acidic residues" evidence="3">
    <location>
        <begin position="352"/>
        <end position="362"/>
    </location>
</feature>
<dbReference type="InterPro" id="IPR018181">
    <property type="entry name" value="Heat_shock_70_CS"/>
</dbReference>
<dbReference type="Gene3D" id="3.30.420.40">
    <property type="match status" value="4"/>
</dbReference>
<keyword evidence="1" id="KW-0547">Nucleotide-binding</keyword>
<dbReference type="Gene3D" id="3.90.640.10">
    <property type="entry name" value="Actin, Chain A, domain 4"/>
    <property type="match status" value="1"/>
</dbReference>
<dbReference type="SUPFAM" id="SSF53067">
    <property type="entry name" value="Actin-like ATPase domain"/>
    <property type="match status" value="2"/>
</dbReference>
<dbReference type="InterPro" id="IPR043129">
    <property type="entry name" value="ATPase_NBD"/>
</dbReference>
<feature type="compositionally biased region" description="Basic and acidic residues" evidence="3">
    <location>
        <begin position="76"/>
        <end position="87"/>
    </location>
</feature>
<proteinExistence type="predicted"/>
<comment type="caution">
    <text evidence="4">The sequence shown here is derived from an EMBL/GenBank/DDBJ whole genome shotgun (WGS) entry which is preliminary data.</text>
</comment>
<dbReference type="InterPro" id="IPR013126">
    <property type="entry name" value="Hsp_70_fam"/>
</dbReference>
<evidence type="ECO:0000313" key="5">
    <source>
        <dbReference type="Proteomes" id="UP000019335"/>
    </source>
</evidence>
<dbReference type="PROSITE" id="PS00329">
    <property type="entry name" value="HSP70_2"/>
    <property type="match status" value="1"/>
</dbReference>
<dbReference type="PROSITE" id="PS00297">
    <property type="entry name" value="HSP70_1"/>
    <property type="match status" value="1"/>
</dbReference>
<dbReference type="Proteomes" id="UP000019335">
    <property type="component" value="Unassembled WGS sequence"/>
</dbReference>
<evidence type="ECO:0000256" key="2">
    <source>
        <dbReference type="ARBA" id="ARBA00022840"/>
    </source>
</evidence>
<name>W7TN00_9STRA</name>
<dbReference type="GO" id="GO:0005524">
    <property type="term" value="F:ATP binding"/>
    <property type="evidence" value="ECO:0007669"/>
    <property type="project" value="UniProtKB-KW"/>
</dbReference>
<feature type="region of interest" description="Disordered" evidence="3">
    <location>
        <begin position="76"/>
        <end position="120"/>
    </location>
</feature>
<protein>
    <submittedName>
        <fullName evidence="4">Chaperone protein</fullName>
    </submittedName>
</protein>
<feature type="region of interest" description="Disordered" evidence="3">
    <location>
        <begin position="133"/>
        <end position="175"/>
    </location>
</feature>
<feature type="compositionally biased region" description="Acidic residues" evidence="3">
    <location>
        <begin position="270"/>
        <end position="281"/>
    </location>
</feature>
<keyword evidence="5" id="KW-1185">Reference proteome</keyword>
<evidence type="ECO:0000256" key="3">
    <source>
        <dbReference type="SAM" id="MobiDB-lite"/>
    </source>
</evidence>
<dbReference type="Pfam" id="PF00012">
    <property type="entry name" value="HSP70"/>
    <property type="match status" value="2"/>
</dbReference>
<dbReference type="PROSITE" id="PS01036">
    <property type="entry name" value="HSP70_3"/>
    <property type="match status" value="1"/>
</dbReference>
<gene>
    <name evidence="4" type="primary">Hsp</name>
    <name evidence="4" type="ORF">Naga_100065g4</name>
</gene>
<sequence length="992" mass="106841">MLLGVLLLLAGCEAWVGPGTLPHGNQRHLSTTTISFTPMARWRRHWGPHVPNSGPEWDGLCPVVLRAAKRWGGMRKKIENDDGDGNKRTAQSNSKGAKPFVPKAGKKAAESEEEEDVDPLAISDAMIEEVTGRVHGRKLSRSEASGKAASDRRFKNEEGEGEGRGTESGGVEREPPAWSMRWLETLSEEEMLALDKKRLMDLLLKDIESDKEWAGVPVQALFDPDEEVDPKTDFYDEGMTEEIFGKMPEGEDEDEEAMDLDDILGPLGDGGEEGEEEEGEEDLLRFLSGSQEGRRLARDLLNDDTVRDDEEDEDVFDVGGHLRAEEMSSEEVEDGLRHLWRNLKKGYGEDTGGGEEGEEEAAEKEGRLRDELEDPAAVLTALKASVEGGDLAAASELLQRMEEMGLEVGDLEEEVEALDSYRAPLGNKRAVAKVPLVEEAEEEGGELQVPLSVGRLSEEEVAAMKSVGACVGIDLGTTNSALSLVKDGKALILPSRTTGAALTPSVVRFRGKEVVVGEAARAVAVADSDNTFSSVKRLMGRGLEEMLQEKEILGSLNLVRRTVEEAGGEDEGGVRACVAMRCPALGREVTPEEVSAEILKTLLGDAAAYLEQPVNRAVITVPAYFTPAQCAATERAGALAGLQRIKLLREPEAAALAYGLDRMLGEDELIMVFDLGGGTFDVSVLEVGDGVVEVLSTFGDATLGGNDFDKRVADWLVGEYRKQHGGQGPPSDRTSQRKLMEAAEGARVRLSQASETEVRIPALGGEGKDLGPLTLTRAGMEKLCGDLYDRLLEPMRQAALMAGATLGGEVAPDALGGQLVDALGDGGEKAAMEVLMRDQELAAADAEGMESEKEKLAALMRERAMTGRKVSKARSMYSKNLNAVRKRNPGLKIREFPQGRSIQEVVMVGGATRMPSIRRLVAAVTGITPRTTVDPDEAVALGAGIHAGVLDGIIEDMDMLTPMQAAIARGLLDYEARAGQAGPRSQKQRKGF</sequence>